<dbReference type="EMBL" id="BAAATD010000012">
    <property type="protein sequence ID" value="GAA2625754.1"/>
    <property type="molecule type" value="Genomic_DNA"/>
</dbReference>
<feature type="compositionally biased region" description="Pro residues" evidence="1">
    <location>
        <begin position="116"/>
        <end position="126"/>
    </location>
</feature>
<reference evidence="2 3" key="1">
    <citation type="journal article" date="2019" name="Int. J. Syst. Evol. Microbiol.">
        <title>The Global Catalogue of Microorganisms (GCM) 10K type strain sequencing project: providing services to taxonomists for standard genome sequencing and annotation.</title>
        <authorList>
            <consortium name="The Broad Institute Genomics Platform"/>
            <consortium name="The Broad Institute Genome Sequencing Center for Infectious Disease"/>
            <person name="Wu L."/>
            <person name="Ma J."/>
        </authorList>
    </citation>
    <scope>NUCLEOTIDE SEQUENCE [LARGE SCALE GENOMIC DNA]</scope>
    <source>
        <strain evidence="2 3">JCM 6833</strain>
    </source>
</reference>
<sequence length="165" mass="17808">MHADVDRCLTELDRSPAFYFDSITQLHMDAWSHGRVTLVGDAGYRSGPAVGGSTSLAVLGAYVLAGELAQAGGDHQRAYPACEREMAELVRRSRTFARRAASSPTLASASGQWPKPHAPSPHCPPEPAERWPASTPAASGSTTQCRSRPTTRPHRQNDRTADSVW</sequence>
<evidence type="ECO:0000313" key="3">
    <source>
        <dbReference type="Proteomes" id="UP001501509"/>
    </source>
</evidence>
<feature type="compositionally biased region" description="Basic and acidic residues" evidence="1">
    <location>
        <begin position="155"/>
        <end position="165"/>
    </location>
</feature>
<keyword evidence="3" id="KW-1185">Reference proteome</keyword>
<name>A0ABN3QGF1_9ACTN</name>
<evidence type="ECO:0000313" key="2">
    <source>
        <dbReference type="EMBL" id="GAA2625754.1"/>
    </source>
</evidence>
<feature type="region of interest" description="Disordered" evidence="1">
    <location>
        <begin position="97"/>
        <end position="165"/>
    </location>
</feature>
<evidence type="ECO:0008006" key="4">
    <source>
        <dbReference type="Google" id="ProtNLM"/>
    </source>
</evidence>
<protein>
    <recommendedName>
        <fullName evidence="4">FAD-binding domain-containing protein</fullName>
    </recommendedName>
</protein>
<dbReference type="RefSeq" id="WP_344547075.1">
    <property type="nucleotide sequence ID" value="NZ_BAAATD010000012.1"/>
</dbReference>
<organism evidence="2 3">
    <name type="scientific">Actinomadura fulvescens</name>
    <dbReference type="NCBI Taxonomy" id="46160"/>
    <lineage>
        <taxon>Bacteria</taxon>
        <taxon>Bacillati</taxon>
        <taxon>Actinomycetota</taxon>
        <taxon>Actinomycetes</taxon>
        <taxon>Streptosporangiales</taxon>
        <taxon>Thermomonosporaceae</taxon>
        <taxon>Actinomadura</taxon>
    </lineage>
</organism>
<dbReference type="InterPro" id="IPR051704">
    <property type="entry name" value="FAD_aromatic-hydroxylase"/>
</dbReference>
<proteinExistence type="predicted"/>
<dbReference type="Proteomes" id="UP001501509">
    <property type="component" value="Unassembled WGS sequence"/>
</dbReference>
<dbReference type="PANTHER" id="PTHR46865:SF2">
    <property type="entry name" value="MONOOXYGENASE"/>
    <property type="match status" value="1"/>
</dbReference>
<accession>A0ABN3QGF1</accession>
<dbReference type="Gene3D" id="3.50.50.60">
    <property type="entry name" value="FAD/NAD(P)-binding domain"/>
    <property type="match status" value="1"/>
</dbReference>
<evidence type="ECO:0000256" key="1">
    <source>
        <dbReference type="SAM" id="MobiDB-lite"/>
    </source>
</evidence>
<dbReference type="PANTHER" id="PTHR46865">
    <property type="entry name" value="OXIDOREDUCTASE-RELATED"/>
    <property type="match status" value="1"/>
</dbReference>
<dbReference type="Gene3D" id="3.30.9.10">
    <property type="entry name" value="D-Amino Acid Oxidase, subunit A, domain 2"/>
    <property type="match status" value="1"/>
</dbReference>
<feature type="compositionally biased region" description="Polar residues" evidence="1">
    <location>
        <begin position="136"/>
        <end position="148"/>
    </location>
</feature>
<dbReference type="SUPFAM" id="SSF51905">
    <property type="entry name" value="FAD/NAD(P)-binding domain"/>
    <property type="match status" value="1"/>
</dbReference>
<comment type="caution">
    <text evidence="2">The sequence shown here is derived from an EMBL/GenBank/DDBJ whole genome shotgun (WGS) entry which is preliminary data.</text>
</comment>
<dbReference type="InterPro" id="IPR036188">
    <property type="entry name" value="FAD/NAD-bd_sf"/>
</dbReference>
<gene>
    <name evidence="2" type="ORF">GCM10010411_73190</name>
</gene>